<sequence length="167" mass="18105">MALGDAICMREADYRDDRKTDAIVTRIDGKPMMIHGGIIPGLFHEDVVSEFPGIPIRELSHNFVTSAANAASSAFNGFRNYIDYFRTRFGQRINIPPEYPILHRVIHGDIWPNVARLAPNVPGSSRLIPPRPIGNNNYKGIGDGIGAASAGAASSAASGRLAKYSRT</sequence>
<evidence type="ECO:0000313" key="2">
    <source>
        <dbReference type="Proteomes" id="UP000078492"/>
    </source>
</evidence>
<proteinExistence type="predicted"/>
<reference evidence="1 2" key="1">
    <citation type="submission" date="2015-09" db="EMBL/GenBank/DDBJ databases">
        <title>Trachymyrmex cornetzi WGS genome.</title>
        <authorList>
            <person name="Nygaard S."/>
            <person name="Hu H."/>
            <person name="Boomsma J."/>
            <person name="Zhang G."/>
        </authorList>
    </citation>
    <scope>NUCLEOTIDE SEQUENCE [LARGE SCALE GENOMIC DNA]</scope>
    <source>
        <strain evidence="1">Tcor2-1</strain>
        <tissue evidence="1">Whole body</tissue>
    </source>
</reference>
<dbReference type="Proteomes" id="UP000078492">
    <property type="component" value="Unassembled WGS sequence"/>
</dbReference>
<dbReference type="EMBL" id="KQ980953">
    <property type="protein sequence ID" value="KYN11128.1"/>
    <property type="molecule type" value="Genomic_DNA"/>
</dbReference>
<organism evidence="1 2">
    <name type="scientific">Trachymyrmex cornetzi</name>
    <dbReference type="NCBI Taxonomy" id="471704"/>
    <lineage>
        <taxon>Eukaryota</taxon>
        <taxon>Metazoa</taxon>
        <taxon>Ecdysozoa</taxon>
        <taxon>Arthropoda</taxon>
        <taxon>Hexapoda</taxon>
        <taxon>Insecta</taxon>
        <taxon>Pterygota</taxon>
        <taxon>Neoptera</taxon>
        <taxon>Endopterygota</taxon>
        <taxon>Hymenoptera</taxon>
        <taxon>Apocrita</taxon>
        <taxon>Aculeata</taxon>
        <taxon>Formicoidea</taxon>
        <taxon>Formicidae</taxon>
        <taxon>Myrmicinae</taxon>
        <taxon>Trachymyrmex</taxon>
    </lineage>
</organism>
<dbReference type="AlphaFoldDB" id="A0A195DE07"/>
<name>A0A195DE07_9HYME</name>
<keyword evidence="2" id="KW-1185">Reference proteome</keyword>
<evidence type="ECO:0000313" key="1">
    <source>
        <dbReference type="EMBL" id="KYN11128.1"/>
    </source>
</evidence>
<protein>
    <submittedName>
        <fullName evidence="1">Uncharacterized protein</fullName>
    </submittedName>
</protein>
<accession>A0A195DE07</accession>
<gene>
    <name evidence="1" type="ORF">ALC57_16676</name>
</gene>